<accession>A0A915ZMQ8</accession>
<evidence type="ECO:0000313" key="4">
    <source>
        <dbReference type="EMBL" id="CAB5380403.1"/>
    </source>
</evidence>
<keyword evidence="1" id="KW-0227">DNA damage</keyword>
<gene>
    <name evidence="4" type="ORF">CHRIB12_LOCUS17070</name>
</gene>
<dbReference type="AlphaFoldDB" id="A0A915ZMQ8"/>
<dbReference type="GO" id="GO:0003697">
    <property type="term" value="F:single-stranded DNA binding"/>
    <property type="evidence" value="ECO:0007669"/>
    <property type="project" value="TreeGrafter"/>
</dbReference>
<reference evidence="4" key="1">
    <citation type="submission" date="2020-05" db="EMBL/GenBank/DDBJ databases">
        <authorList>
            <person name="Rincon C."/>
            <person name="Sanders R I."/>
            <person name="Robbins C."/>
            <person name="Chaturvedi A."/>
        </authorList>
    </citation>
    <scope>NUCLEOTIDE SEQUENCE</scope>
    <source>
        <strain evidence="4">CHB12</strain>
    </source>
</reference>
<dbReference type="Proteomes" id="UP000684084">
    <property type="component" value="Unassembled WGS sequence"/>
</dbReference>
<dbReference type="PANTHER" id="PTHR10150:SF0">
    <property type="entry name" value="DNA REPAIR ENDONUCLEASE XPF"/>
    <property type="match status" value="1"/>
</dbReference>
<dbReference type="GO" id="GO:0000712">
    <property type="term" value="P:resolution of meiotic recombination intermediates"/>
    <property type="evidence" value="ECO:0007669"/>
    <property type="project" value="TreeGrafter"/>
</dbReference>
<sequence length="184" mass="20913">MGDTFFEENKEGFIKSFISSGLSPLQTSITDCLEQRKADVAGLYQPLNPSMNEIQQAITKCIEACLSEQKRGMEIGRKFISIKLLGYGCVSFNSFLETIITSQTPTSALSQQQESPWLSLDAVRFLVWRKDVYSFVHQLQILQIILKKILIQTYPTSKLPPDIQPVLEEVPKWNLLAEILQEIE</sequence>
<dbReference type="VEuPathDB" id="FungiDB:RhiirFUN_022171"/>
<dbReference type="GO" id="GO:0000014">
    <property type="term" value="F:single-stranded DNA endodeoxyribonuclease activity"/>
    <property type="evidence" value="ECO:0007669"/>
    <property type="project" value="TreeGrafter"/>
</dbReference>
<dbReference type="OrthoDB" id="2396006at2759"/>
<protein>
    <submittedName>
        <fullName evidence="4">Uncharacterized protein</fullName>
    </submittedName>
</protein>
<evidence type="ECO:0000256" key="3">
    <source>
        <dbReference type="ARBA" id="ARBA00023204"/>
    </source>
</evidence>
<dbReference type="GO" id="GO:0003684">
    <property type="term" value="F:damaged DNA binding"/>
    <property type="evidence" value="ECO:0007669"/>
    <property type="project" value="TreeGrafter"/>
</dbReference>
<organism evidence="4 5">
    <name type="scientific">Rhizophagus irregularis</name>
    <dbReference type="NCBI Taxonomy" id="588596"/>
    <lineage>
        <taxon>Eukaryota</taxon>
        <taxon>Fungi</taxon>
        <taxon>Fungi incertae sedis</taxon>
        <taxon>Mucoromycota</taxon>
        <taxon>Glomeromycotina</taxon>
        <taxon>Glomeromycetes</taxon>
        <taxon>Glomerales</taxon>
        <taxon>Glomeraceae</taxon>
        <taxon>Rhizophagus</taxon>
    </lineage>
</organism>
<dbReference type="PANTHER" id="PTHR10150">
    <property type="entry name" value="DNA REPAIR ENDONUCLEASE XPF"/>
    <property type="match status" value="1"/>
</dbReference>
<evidence type="ECO:0000313" key="5">
    <source>
        <dbReference type="Proteomes" id="UP000684084"/>
    </source>
</evidence>
<dbReference type="GO" id="GO:0000724">
    <property type="term" value="P:double-strand break repair via homologous recombination"/>
    <property type="evidence" value="ECO:0007669"/>
    <property type="project" value="TreeGrafter"/>
</dbReference>
<proteinExistence type="predicted"/>
<evidence type="ECO:0000256" key="1">
    <source>
        <dbReference type="ARBA" id="ARBA00022763"/>
    </source>
</evidence>
<keyword evidence="3" id="KW-0234">DNA repair</keyword>
<comment type="caution">
    <text evidence="4">The sequence shown here is derived from an EMBL/GenBank/DDBJ whole genome shotgun (WGS) entry which is preliminary data.</text>
</comment>
<evidence type="ECO:0000256" key="2">
    <source>
        <dbReference type="ARBA" id="ARBA00022801"/>
    </source>
</evidence>
<name>A0A915ZMQ8_9GLOM</name>
<dbReference type="GO" id="GO:0000110">
    <property type="term" value="C:nucleotide-excision repair factor 1 complex"/>
    <property type="evidence" value="ECO:0007669"/>
    <property type="project" value="TreeGrafter"/>
</dbReference>
<dbReference type="EMBL" id="CAGKOT010000042">
    <property type="protein sequence ID" value="CAB5380403.1"/>
    <property type="molecule type" value="Genomic_DNA"/>
</dbReference>
<keyword evidence="2" id="KW-0378">Hydrolase</keyword>
<dbReference type="GO" id="GO:1901255">
    <property type="term" value="P:nucleotide-excision repair involved in interstrand cross-link repair"/>
    <property type="evidence" value="ECO:0007669"/>
    <property type="project" value="TreeGrafter"/>
</dbReference>